<evidence type="ECO:0000313" key="2">
    <source>
        <dbReference type="EMBL" id="KNC81567.1"/>
    </source>
</evidence>
<dbReference type="EMBL" id="KQ242020">
    <property type="protein sequence ID" value="KNC81567.1"/>
    <property type="molecule type" value="Genomic_DNA"/>
</dbReference>
<reference evidence="2 3" key="1">
    <citation type="submission" date="2011-02" db="EMBL/GenBank/DDBJ databases">
        <title>The Genome Sequence of Sphaeroforma arctica JP610.</title>
        <authorList>
            <consortium name="The Broad Institute Genome Sequencing Platform"/>
            <person name="Russ C."/>
            <person name="Cuomo C."/>
            <person name="Young S.K."/>
            <person name="Zeng Q."/>
            <person name="Gargeya S."/>
            <person name="Alvarado L."/>
            <person name="Berlin A."/>
            <person name="Chapman S.B."/>
            <person name="Chen Z."/>
            <person name="Freedman E."/>
            <person name="Gellesch M."/>
            <person name="Goldberg J."/>
            <person name="Griggs A."/>
            <person name="Gujja S."/>
            <person name="Heilman E."/>
            <person name="Heiman D."/>
            <person name="Howarth C."/>
            <person name="Mehta T."/>
            <person name="Neiman D."/>
            <person name="Pearson M."/>
            <person name="Roberts A."/>
            <person name="Saif S."/>
            <person name="Shea T."/>
            <person name="Shenoy N."/>
            <person name="Sisk P."/>
            <person name="Stolte C."/>
            <person name="Sykes S."/>
            <person name="White J."/>
            <person name="Yandava C."/>
            <person name="Burger G."/>
            <person name="Gray M.W."/>
            <person name="Holland P.W.H."/>
            <person name="King N."/>
            <person name="Lang F.B.F."/>
            <person name="Roger A.J."/>
            <person name="Ruiz-Trillo I."/>
            <person name="Haas B."/>
            <person name="Nusbaum C."/>
            <person name="Birren B."/>
        </authorList>
    </citation>
    <scope>NUCLEOTIDE SEQUENCE [LARGE SCALE GENOMIC DNA]</scope>
    <source>
        <strain evidence="2 3">JP610</strain>
    </source>
</reference>
<dbReference type="RefSeq" id="XP_014155469.1">
    <property type="nucleotide sequence ID" value="XM_014299994.1"/>
</dbReference>
<protein>
    <submittedName>
        <fullName evidence="2">Uncharacterized protein</fullName>
    </submittedName>
</protein>
<feature type="compositionally biased region" description="Polar residues" evidence="1">
    <location>
        <begin position="250"/>
        <end position="259"/>
    </location>
</feature>
<feature type="compositionally biased region" description="Basic and acidic residues" evidence="1">
    <location>
        <begin position="41"/>
        <end position="53"/>
    </location>
</feature>
<name>A0A0L0FXN4_9EUKA</name>
<dbReference type="Proteomes" id="UP000054560">
    <property type="component" value="Unassembled WGS sequence"/>
</dbReference>
<dbReference type="GeneID" id="25906628"/>
<gene>
    <name evidence="2" type="ORF">SARC_06124</name>
</gene>
<organism evidence="2 3">
    <name type="scientific">Sphaeroforma arctica JP610</name>
    <dbReference type="NCBI Taxonomy" id="667725"/>
    <lineage>
        <taxon>Eukaryota</taxon>
        <taxon>Ichthyosporea</taxon>
        <taxon>Ichthyophonida</taxon>
        <taxon>Sphaeroforma</taxon>
    </lineage>
</organism>
<keyword evidence="3" id="KW-1185">Reference proteome</keyword>
<sequence length="403" mass="44104">MVQQAAYQNRSIHRPHATTSIYDQVEYNRSEPRTPPLRINVDARRLTQQRRDAGSGNRVTVVGQTSRERMTSGSGVQLMRSASIRSSANVNAGPNGDVSLRAILLSESGSARTRTVRRTRPTPVPDAAVANNIRTDTLNSPAGSVVINDNTHSSYIELMRTPNARTLAQTRSDHIAQIERARTGVTVATNAHTGGNIVQPFVPNTPDILHDAMDTSDDDMFIEALIRTDGYHSSQEAEENPRDVLRTALRQSGARSSVPTARDPAVAIETDTSPQSRARGSGEGVVHTSRVPVMSLAQYEAQRHAQISALTAQAQVRPLPYTPYTDTQIQPLPYTDTQIQPLPYTDTQTQPPLQGGESIPARGEGNMRLRDGSINFQSHQFRSRMARAMRTSQIAQQQSGDAN</sequence>
<feature type="region of interest" description="Disordered" evidence="1">
    <location>
        <begin position="250"/>
        <end position="286"/>
    </location>
</feature>
<proteinExistence type="predicted"/>
<evidence type="ECO:0000256" key="1">
    <source>
        <dbReference type="SAM" id="MobiDB-lite"/>
    </source>
</evidence>
<feature type="region of interest" description="Disordered" evidence="1">
    <location>
        <begin position="1"/>
        <end position="75"/>
    </location>
</feature>
<accession>A0A0L0FXN4</accession>
<evidence type="ECO:0000313" key="3">
    <source>
        <dbReference type="Proteomes" id="UP000054560"/>
    </source>
</evidence>
<feature type="compositionally biased region" description="Polar residues" evidence="1">
    <location>
        <begin position="1"/>
        <end position="10"/>
    </location>
</feature>
<dbReference type="AlphaFoldDB" id="A0A0L0FXN4"/>